<keyword evidence="2" id="KW-1185">Reference proteome</keyword>
<proteinExistence type="predicted"/>
<reference evidence="3" key="1">
    <citation type="submission" date="2016-06" db="UniProtKB">
        <authorList>
            <consortium name="WormBaseParasite"/>
        </authorList>
    </citation>
    <scope>IDENTIFICATION</scope>
</reference>
<name>A0A183TPY8_SCHSO</name>
<protein>
    <submittedName>
        <fullName evidence="3">Na_H_Exchanger domain-containing protein</fullName>
    </submittedName>
</protein>
<dbReference type="EMBL" id="UYSU01044660">
    <property type="protein sequence ID" value="VDM04922.1"/>
    <property type="molecule type" value="Genomic_DNA"/>
</dbReference>
<reference evidence="1 2" key="2">
    <citation type="submission" date="2018-11" db="EMBL/GenBank/DDBJ databases">
        <authorList>
            <consortium name="Pathogen Informatics"/>
        </authorList>
    </citation>
    <scope>NUCLEOTIDE SEQUENCE [LARGE SCALE GENOMIC DNA]</scope>
    <source>
        <strain evidence="1 2">NST_G2</strain>
    </source>
</reference>
<accession>A0A183TPY8</accession>
<sequence length="130" mass="14029">MGAAAPVVGFGLLMTANKPKIAIPVSRVFVCNIILPISLADLRLLAGMESEPHGTEGRPLLNCWQGWRVSPMAQRDESRVRALGIAAPGLGYGWLIAAYKPEMAIPVSVVFVSNIILHISRATLRLQTEL</sequence>
<dbReference type="AlphaFoldDB" id="A0A183TPY8"/>
<gene>
    <name evidence="1" type="ORF">SSLN_LOCUS18536</name>
</gene>
<dbReference type="Proteomes" id="UP000275846">
    <property type="component" value="Unassembled WGS sequence"/>
</dbReference>
<evidence type="ECO:0000313" key="3">
    <source>
        <dbReference type="WBParaSite" id="SSLN_0001923301-mRNA-1"/>
    </source>
</evidence>
<organism evidence="3">
    <name type="scientific">Schistocephalus solidus</name>
    <name type="common">Tapeworm</name>
    <dbReference type="NCBI Taxonomy" id="70667"/>
    <lineage>
        <taxon>Eukaryota</taxon>
        <taxon>Metazoa</taxon>
        <taxon>Spiralia</taxon>
        <taxon>Lophotrochozoa</taxon>
        <taxon>Platyhelminthes</taxon>
        <taxon>Cestoda</taxon>
        <taxon>Eucestoda</taxon>
        <taxon>Diphyllobothriidea</taxon>
        <taxon>Diphyllobothriidae</taxon>
        <taxon>Schistocephalus</taxon>
    </lineage>
</organism>
<evidence type="ECO:0000313" key="1">
    <source>
        <dbReference type="EMBL" id="VDM04922.1"/>
    </source>
</evidence>
<dbReference type="WBParaSite" id="SSLN_0001923301-mRNA-1">
    <property type="protein sequence ID" value="SSLN_0001923301-mRNA-1"/>
    <property type="gene ID" value="SSLN_0001923301"/>
</dbReference>
<evidence type="ECO:0000313" key="2">
    <source>
        <dbReference type="Proteomes" id="UP000275846"/>
    </source>
</evidence>